<sequence>NHLFGWPVAIILAFTTLQLLNLTLYSFSNVRVTTIDSVVFFLIKITTTFIWTSEFILLCHRVTEEGKKITELIYDVRKHIAKSRPEERKELYELTETIAENLPEFSAAGFFAIKKSNFLRMLETTANFLIVVLQFSIAYKKKQEK</sequence>
<evidence type="ECO:0000256" key="2">
    <source>
        <dbReference type="ARBA" id="ARBA00022475"/>
    </source>
</evidence>
<feature type="transmembrane region" description="Helical" evidence="8">
    <location>
        <begin position="39"/>
        <end position="58"/>
    </location>
</feature>
<dbReference type="PANTHER" id="PTHR21143:SF104">
    <property type="entry name" value="GUSTATORY RECEPTOR 8A-RELATED"/>
    <property type="match status" value="1"/>
</dbReference>
<dbReference type="AlphaFoldDB" id="A0A139W8E0"/>
<keyword evidence="7" id="KW-0807">Transducer</keyword>
<evidence type="ECO:0000256" key="4">
    <source>
        <dbReference type="ARBA" id="ARBA00022989"/>
    </source>
</evidence>
<dbReference type="Pfam" id="PF08395">
    <property type="entry name" value="7tm_7"/>
    <property type="match status" value="1"/>
</dbReference>
<evidence type="ECO:0000313" key="9">
    <source>
        <dbReference type="EMBL" id="KXZ75540.1"/>
    </source>
</evidence>
<reference evidence="9 10" key="1">
    <citation type="journal article" date="2008" name="Nature">
        <title>The genome of the model beetle and pest Tribolium castaneum.</title>
        <authorList>
            <consortium name="Tribolium Genome Sequencing Consortium"/>
            <person name="Richards S."/>
            <person name="Gibbs R.A."/>
            <person name="Weinstock G.M."/>
            <person name="Brown S.J."/>
            <person name="Denell R."/>
            <person name="Beeman R.W."/>
            <person name="Gibbs R."/>
            <person name="Beeman R.W."/>
            <person name="Brown S.J."/>
            <person name="Bucher G."/>
            <person name="Friedrich M."/>
            <person name="Grimmelikhuijzen C.J."/>
            <person name="Klingler M."/>
            <person name="Lorenzen M."/>
            <person name="Richards S."/>
            <person name="Roth S."/>
            <person name="Schroder R."/>
            <person name="Tautz D."/>
            <person name="Zdobnov E.M."/>
            <person name="Muzny D."/>
            <person name="Gibbs R.A."/>
            <person name="Weinstock G.M."/>
            <person name="Attaway T."/>
            <person name="Bell S."/>
            <person name="Buhay C.J."/>
            <person name="Chandrabose M.N."/>
            <person name="Chavez D."/>
            <person name="Clerk-Blankenburg K.P."/>
            <person name="Cree A."/>
            <person name="Dao M."/>
            <person name="Davis C."/>
            <person name="Chacko J."/>
            <person name="Dinh H."/>
            <person name="Dugan-Rocha S."/>
            <person name="Fowler G."/>
            <person name="Garner T.T."/>
            <person name="Garnes J."/>
            <person name="Gnirke A."/>
            <person name="Hawes A."/>
            <person name="Hernandez J."/>
            <person name="Hines S."/>
            <person name="Holder M."/>
            <person name="Hume J."/>
            <person name="Jhangiani S.N."/>
            <person name="Joshi V."/>
            <person name="Khan Z.M."/>
            <person name="Jackson L."/>
            <person name="Kovar C."/>
            <person name="Kowis A."/>
            <person name="Lee S."/>
            <person name="Lewis L.R."/>
            <person name="Margolis J."/>
            <person name="Morgan M."/>
            <person name="Nazareth L.V."/>
            <person name="Nguyen N."/>
            <person name="Okwuonu G."/>
            <person name="Parker D."/>
            <person name="Richards S."/>
            <person name="Ruiz S.J."/>
            <person name="Santibanez J."/>
            <person name="Savard J."/>
            <person name="Scherer S.E."/>
            <person name="Schneider B."/>
            <person name="Sodergren E."/>
            <person name="Tautz D."/>
            <person name="Vattahil S."/>
            <person name="Villasana D."/>
            <person name="White C.S."/>
            <person name="Wright R."/>
            <person name="Park Y."/>
            <person name="Beeman R.W."/>
            <person name="Lord J."/>
            <person name="Oppert B."/>
            <person name="Lorenzen M."/>
            <person name="Brown S."/>
            <person name="Wang L."/>
            <person name="Savard J."/>
            <person name="Tautz D."/>
            <person name="Richards S."/>
            <person name="Weinstock G."/>
            <person name="Gibbs R.A."/>
            <person name="Liu Y."/>
            <person name="Worley K."/>
            <person name="Weinstock G."/>
            <person name="Elsik C.G."/>
            <person name="Reese J.T."/>
            <person name="Elhaik E."/>
            <person name="Landan G."/>
            <person name="Graur D."/>
            <person name="Arensburger P."/>
            <person name="Atkinson P."/>
            <person name="Beeman R.W."/>
            <person name="Beidler J."/>
            <person name="Brown S.J."/>
            <person name="Demuth J.P."/>
            <person name="Drury D.W."/>
            <person name="Du Y.Z."/>
            <person name="Fujiwara H."/>
            <person name="Lorenzen M."/>
            <person name="Maselli V."/>
            <person name="Osanai M."/>
            <person name="Park Y."/>
            <person name="Robertson H.M."/>
            <person name="Tu Z."/>
            <person name="Wang J.J."/>
            <person name="Wang S."/>
            <person name="Richards S."/>
            <person name="Song H."/>
            <person name="Zhang L."/>
            <person name="Sodergren E."/>
            <person name="Werner D."/>
            <person name="Stanke M."/>
            <person name="Morgenstern B."/>
            <person name="Solovyev V."/>
            <person name="Kosarev P."/>
            <person name="Brown G."/>
            <person name="Chen H.C."/>
            <person name="Ermolaeva O."/>
            <person name="Hlavina W."/>
            <person name="Kapustin Y."/>
            <person name="Kiryutin B."/>
            <person name="Kitts P."/>
            <person name="Maglott D."/>
            <person name="Pruitt K."/>
            <person name="Sapojnikov V."/>
            <person name="Souvorov A."/>
            <person name="Mackey A.J."/>
            <person name="Waterhouse R.M."/>
            <person name="Wyder S."/>
            <person name="Zdobnov E.M."/>
            <person name="Zdobnov E.M."/>
            <person name="Wyder S."/>
            <person name="Kriventseva E.V."/>
            <person name="Kadowaki T."/>
            <person name="Bork P."/>
            <person name="Aranda M."/>
            <person name="Bao R."/>
            <person name="Beermann A."/>
            <person name="Berns N."/>
            <person name="Bolognesi R."/>
            <person name="Bonneton F."/>
            <person name="Bopp D."/>
            <person name="Brown S.J."/>
            <person name="Bucher G."/>
            <person name="Butts T."/>
            <person name="Chaumot A."/>
            <person name="Denell R.E."/>
            <person name="Ferrier D.E."/>
            <person name="Friedrich M."/>
            <person name="Gordon C.M."/>
            <person name="Jindra M."/>
            <person name="Klingler M."/>
            <person name="Lan Q."/>
            <person name="Lattorff H.M."/>
            <person name="Laudet V."/>
            <person name="von Levetsow C."/>
            <person name="Liu Z."/>
            <person name="Lutz R."/>
            <person name="Lynch J.A."/>
            <person name="da Fonseca R.N."/>
            <person name="Posnien N."/>
            <person name="Reuter R."/>
            <person name="Roth S."/>
            <person name="Savard J."/>
            <person name="Schinko J.B."/>
            <person name="Schmitt C."/>
            <person name="Schoppmeier M."/>
            <person name="Schroder R."/>
            <person name="Shippy T.D."/>
            <person name="Simonnet F."/>
            <person name="Marques-Souza H."/>
            <person name="Tautz D."/>
            <person name="Tomoyasu Y."/>
            <person name="Trauner J."/>
            <person name="Van der Zee M."/>
            <person name="Vervoort M."/>
            <person name="Wittkopp N."/>
            <person name="Wimmer E.A."/>
            <person name="Yang X."/>
            <person name="Jones A.K."/>
            <person name="Sattelle D.B."/>
            <person name="Ebert P.R."/>
            <person name="Nelson D."/>
            <person name="Scott J.G."/>
            <person name="Beeman R.W."/>
            <person name="Muthukrishnan S."/>
            <person name="Kramer K.J."/>
            <person name="Arakane Y."/>
            <person name="Beeman R.W."/>
            <person name="Zhu Q."/>
            <person name="Hogenkamp D."/>
            <person name="Dixit R."/>
            <person name="Oppert B."/>
            <person name="Jiang H."/>
            <person name="Zou Z."/>
            <person name="Marshall J."/>
            <person name="Elpidina E."/>
            <person name="Vinokurov K."/>
            <person name="Oppert C."/>
            <person name="Zou Z."/>
            <person name="Evans J."/>
            <person name="Lu Z."/>
            <person name="Zhao P."/>
            <person name="Sumathipala N."/>
            <person name="Altincicek B."/>
            <person name="Vilcinskas A."/>
            <person name="Williams M."/>
            <person name="Hultmark D."/>
            <person name="Hetru C."/>
            <person name="Jiang H."/>
            <person name="Grimmelikhuijzen C.J."/>
            <person name="Hauser F."/>
            <person name="Cazzamali G."/>
            <person name="Williamson M."/>
            <person name="Park Y."/>
            <person name="Li B."/>
            <person name="Tanaka Y."/>
            <person name="Predel R."/>
            <person name="Neupert S."/>
            <person name="Schachtner J."/>
            <person name="Verleyen P."/>
            <person name="Raible F."/>
            <person name="Bork P."/>
            <person name="Friedrich M."/>
            <person name="Walden K.K."/>
            <person name="Robertson H.M."/>
            <person name="Angeli S."/>
            <person name="Foret S."/>
            <person name="Bucher G."/>
            <person name="Schuetz S."/>
            <person name="Maleszka R."/>
            <person name="Wimmer E.A."/>
            <person name="Beeman R.W."/>
            <person name="Lorenzen M."/>
            <person name="Tomoyasu Y."/>
            <person name="Miller S.C."/>
            <person name="Grossmann D."/>
            <person name="Bucher G."/>
        </authorList>
    </citation>
    <scope>NUCLEOTIDE SEQUENCE [LARGE SCALE GENOMIC DNA]</scope>
    <source>
        <strain evidence="9 10">Georgia GA2</strain>
    </source>
</reference>
<protein>
    <submittedName>
        <fullName evidence="9">Uncharacterized protein</fullName>
    </submittedName>
</protein>
<dbReference type="GO" id="GO:0007165">
    <property type="term" value="P:signal transduction"/>
    <property type="evidence" value="ECO:0007669"/>
    <property type="project" value="UniProtKB-KW"/>
</dbReference>
<evidence type="ECO:0000256" key="6">
    <source>
        <dbReference type="ARBA" id="ARBA00023170"/>
    </source>
</evidence>
<comment type="subcellular location">
    <subcellularLocation>
        <location evidence="1">Cell membrane</location>
        <topology evidence="1">Multi-pass membrane protein</topology>
    </subcellularLocation>
</comment>
<evidence type="ECO:0000256" key="5">
    <source>
        <dbReference type="ARBA" id="ARBA00023136"/>
    </source>
</evidence>
<dbReference type="Proteomes" id="UP000007266">
    <property type="component" value="Unassembled WGS sequence"/>
</dbReference>
<reference evidence="9 10" key="2">
    <citation type="journal article" date="2010" name="Nucleic Acids Res.">
        <title>BeetleBase in 2010: revisions to provide comprehensive genomic information for Tribolium castaneum.</title>
        <authorList>
            <person name="Kim H.S."/>
            <person name="Murphy T."/>
            <person name="Xia J."/>
            <person name="Caragea D."/>
            <person name="Park Y."/>
            <person name="Beeman R.W."/>
            <person name="Lorenzen M.D."/>
            <person name="Butcher S."/>
            <person name="Manak J.R."/>
            <person name="Brown S.J."/>
        </authorList>
    </citation>
    <scope>NUCLEOTIDE SEQUENCE [LARGE SCALE GENOMIC DNA]</scope>
    <source>
        <strain evidence="9 10">Georgia GA2</strain>
    </source>
</reference>
<dbReference type="GO" id="GO:0005886">
    <property type="term" value="C:plasma membrane"/>
    <property type="evidence" value="ECO:0007669"/>
    <property type="project" value="UniProtKB-SubCell"/>
</dbReference>
<keyword evidence="3 8" id="KW-0812">Transmembrane</keyword>
<evidence type="ECO:0000313" key="10">
    <source>
        <dbReference type="Proteomes" id="UP000007266"/>
    </source>
</evidence>
<feature type="transmembrane region" description="Helical" evidence="8">
    <location>
        <begin position="6"/>
        <end position="27"/>
    </location>
</feature>
<dbReference type="InterPro" id="IPR013604">
    <property type="entry name" value="7TM_chemorcpt"/>
</dbReference>
<keyword evidence="5 8" id="KW-0472">Membrane</keyword>
<proteinExistence type="predicted"/>
<gene>
    <name evidence="9" type="primary">AUGUSTUS-3.0.2_35046</name>
    <name evidence="9" type="ORF">TcasGA2_TC035046</name>
</gene>
<name>A0A139W8E0_TRICA</name>
<accession>A0A139W8E0</accession>
<evidence type="ECO:0000256" key="8">
    <source>
        <dbReference type="SAM" id="Phobius"/>
    </source>
</evidence>
<evidence type="ECO:0000256" key="3">
    <source>
        <dbReference type="ARBA" id="ARBA00022692"/>
    </source>
</evidence>
<keyword evidence="6" id="KW-0675">Receptor</keyword>
<dbReference type="InParanoid" id="A0A139W8E0"/>
<organism evidence="9 10">
    <name type="scientific">Tribolium castaneum</name>
    <name type="common">Red flour beetle</name>
    <dbReference type="NCBI Taxonomy" id="7070"/>
    <lineage>
        <taxon>Eukaryota</taxon>
        <taxon>Metazoa</taxon>
        <taxon>Ecdysozoa</taxon>
        <taxon>Arthropoda</taxon>
        <taxon>Hexapoda</taxon>
        <taxon>Insecta</taxon>
        <taxon>Pterygota</taxon>
        <taxon>Neoptera</taxon>
        <taxon>Endopterygota</taxon>
        <taxon>Coleoptera</taxon>
        <taxon>Polyphaga</taxon>
        <taxon>Cucujiformia</taxon>
        <taxon>Tenebrionidae</taxon>
        <taxon>Tenebrionidae incertae sedis</taxon>
        <taxon>Tribolium</taxon>
    </lineage>
</organism>
<evidence type="ECO:0000256" key="1">
    <source>
        <dbReference type="ARBA" id="ARBA00004651"/>
    </source>
</evidence>
<evidence type="ECO:0000256" key="7">
    <source>
        <dbReference type="ARBA" id="ARBA00023224"/>
    </source>
</evidence>
<dbReference type="EMBL" id="KQ973417">
    <property type="protein sequence ID" value="KXZ75540.1"/>
    <property type="molecule type" value="Genomic_DNA"/>
</dbReference>
<keyword evidence="10" id="KW-1185">Reference proteome</keyword>
<dbReference type="GO" id="GO:0050909">
    <property type="term" value="P:sensory perception of taste"/>
    <property type="evidence" value="ECO:0007669"/>
    <property type="project" value="InterPro"/>
</dbReference>
<dbReference type="PANTHER" id="PTHR21143">
    <property type="entry name" value="INVERTEBRATE GUSTATORY RECEPTOR"/>
    <property type="match status" value="1"/>
</dbReference>
<feature type="non-terminal residue" evidence="9">
    <location>
        <position position="1"/>
    </location>
</feature>
<keyword evidence="2" id="KW-1003">Cell membrane</keyword>
<keyword evidence="4 8" id="KW-1133">Transmembrane helix</keyword>